<name>A0A109KXJ6_PSEFL</name>
<dbReference type="Pfam" id="PF01408">
    <property type="entry name" value="GFO_IDH_MocA"/>
    <property type="match status" value="1"/>
</dbReference>
<reference evidence="4 5" key="1">
    <citation type="submission" date="2015-05" db="EMBL/GenBank/DDBJ databases">
        <title>A genomic and transcriptomic approach to investigate the blue pigment phenotype in Pseudomonas fluorescens.</title>
        <authorList>
            <person name="Andreani N.A."/>
            <person name="Cardazzo B."/>
        </authorList>
    </citation>
    <scope>NUCLEOTIDE SEQUENCE [LARGE SCALE GENOMIC DNA]</scope>
    <source>
        <strain evidence="4 5">Ps_40</strain>
    </source>
</reference>
<evidence type="ECO:0000256" key="1">
    <source>
        <dbReference type="ARBA" id="ARBA00023002"/>
    </source>
</evidence>
<feature type="domain" description="Gfo/Idh/MocA-like oxidoreductase N-terminal" evidence="2">
    <location>
        <begin position="5"/>
        <end position="130"/>
    </location>
</feature>
<sequence length="390" mass="42112">MRELGIGLIGTGFMGRAHALAFNNARAVFELPVHLKLAALADADTERAQRCASAWGFTQAHGDWQALVNDPKVDVVAITTPNHLHYPMAMAAIAAGKAVYCEKPLAVSLEQADAMRRAAHTAGVVTRVGYNYQHNPMIVLARQMIAQGELGQIISFQGEFSEDFMADPTSPWSWRCDVEHAGGALADLGSHLLSMARYLVGEVTDVCADTQTVHSQRPAAAGNPTSKTIAVDDQVHALLRFANGARGTVSSSWLKHGYKNHLSFEISGTQGTLAFDQERLNELRLYRSGQDGFQRLLAGPALPGYAAFSPATGHQLGYNELKTLEVQELIMALAGQGADGTDFEAAWEIERLATAIRVAALEERWVKVSAHGPLKNSQPKNFGEVEGTVL</sequence>
<protein>
    <submittedName>
        <fullName evidence="4">Glucose--fructose oxidoreductase</fullName>
        <ecNumber evidence="4">1.1.99.28</ecNumber>
    </submittedName>
</protein>
<organism evidence="4 5">
    <name type="scientific">Pseudomonas fluorescens</name>
    <dbReference type="NCBI Taxonomy" id="294"/>
    <lineage>
        <taxon>Bacteria</taxon>
        <taxon>Pseudomonadati</taxon>
        <taxon>Pseudomonadota</taxon>
        <taxon>Gammaproteobacteria</taxon>
        <taxon>Pseudomonadales</taxon>
        <taxon>Pseudomonadaceae</taxon>
        <taxon>Pseudomonas</taxon>
    </lineage>
</organism>
<accession>A0A109KXJ6</accession>
<dbReference type="PANTHER" id="PTHR43818:SF11">
    <property type="entry name" value="BCDNA.GH03377"/>
    <property type="match status" value="1"/>
</dbReference>
<dbReference type="GO" id="GO:0000166">
    <property type="term" value="F:nucleotide binding"/>
    <property type="evidence" value="ECO:0007669"/>
    <property type="project" value="InterPro"/>
</dbReference>
<proteinExistence type="predicted"/>
<dbReference type="PANTHER" id="PTHR43818">
    <property type="entry name" value="BCDNA.GH03377"/>
    <property type="match status" value="1"/>
</dbReference>
<evidence type="ECO:0000313" key="4">
    <source>
        <dbReference type="EMBL" id="KWV77161.1"/>
    </source>
</evidence>
<feature type="domain" description="GFO/IDH/MocA-like oxidoreductase" evidence="3">
    <location>
        <begin position="140"/>
        <end position="273"/>
    </location>
</feature>
<dbReference type="InterPro" id="IPR036291">
    <property type="entry name" value="NAD(P)-bd_dom_sf"/>
</dbReference>
<dbReference type="PATRIC" id="fig|294.195.peg.1989"/>
<gene>
    <name evidence="4" type="primary">gfo</name>
    <name evidence="4" type="ORF">PFL603g_01867</name>
</gene>
<dbReference type="InterPro" id="IPR055170">
    <property type="entry name" value="GFO_IDH_MocA-like_dom"/>
</dbReference>
<comment type="caution">
    <text evidence="4">The sequence shown here is derived from an EMBL/GenBank/DDBJ whole genome shotgun (WGS) entry which is preliminary data.</text>
</comment>
<dbReference type="InterPro" id="IPR050463">
    <property type="entry name" value="Gfo/Idh/MocA_oxidrdct_glycsds"/>
</dbReference>
<evidence type="ECO:0000313" key="5">
    <source>
        <dbReference type="Proteomes" id="UP000063434"/>
    </source>
</evidence>
<dbReference type="RefSeq" id="WP_230962019.1">
    <property type="nucleotide sequence ID" value="NZ_LCYC01000029.1"/>
</dbReference>
<evidence type="ECO:0000259" key="2">
    <source>
        <dbReference type="Pfam" id="PF01408"/>
    </source>
</evidence>
<dbReference type="EC" id="1.1.99.28" evidence="4"/>
<dbReference type="InterPro" id="IPR000683">
    <property type="entry name" value="Gfo/Idh/MocA-like_OxRdtase_N"/>
</dbReference>
<dbReference type="Proteomes" id="UP000063434">
    <property type="component" value="Unassembled WGS sequence"/>
</dbReference>
<dbReference type="Gene3D" id="3.40.50.720">
    <property type="entry name" value="NAD(P)-binding Rossmann-like Domain"/>
    <property type="match status" value="1"/>
</dbReference>
<dbReference type="EMBL" id="LCYC01000029">
    <property type="protein sequence ID" value="KWV77161.1"/>
    <property type="molecule type" value="Genomic_DNA"/>
</dbReference>
<dbReference type="Pfam" id="PF22725">
    <property type="entry name" value="GFO_IDH_MocA_C3"/>
    <property type="match status" value="1"/>
</dbReference>
<dbReference type="AlphaFoldDB" id="A0A109KXJ6"/>
<dbReference type="SUPFAM" id="SSF55347">
    <property type="entry name" value="Glyceraldehyde-3-phosphate dehydrogenase-like, C-terminal domain"/>
    <property type="match status" value="1"/>
</dbReference>
<dbReference type="SUPFAM" id="SSF51735">
    <property type="entry name" value="NAD(P)-binding Rossmann-fold domains"/>
    <property type="match status" value="1"/>
</dbReference>
<dbReference type="Gene3D" id="3.30.360.10">
    <property type="entry name" value="Dihydrodipicolinate Reductase, domain 2"/>
    <property type="match status" value="1"/>
</dbReference>
<keyword evidence="1 4" id="KW-0560">Oxidoreductase</keyword>
<dbReference type="GO" id="GO:0047061">
    <property type="term" value="F:glucose-fructose oxidoreductase activity"/>
    <property type="evidence" value="ECO:0007669"/>
    <property type="project" value="UniProtKB-EC"/>
</dbReference>
<evidence type="ECO:0000259" key="3">
    <source>
        <dbReference type="Pfam" id="PF22725"/>
    </source>
</evidence>